<dbReference type="InterPro" id="IPR050473">
    <property type="entry name" value="A2M/Complement_sys"/>
</dbReference>
<organism evidence="2 3">
    <name type="scientific">Pelobates cultripes</name>
    <name type="common">Western spadefoot toad</name>
    <dbReference type="NCBI Taxonomy" id="61616"/>
    <lineage>
        <taxon>Eukaryota</taxon>
        <taxon>Metazoa</taxon>
        <taxon>Chordata</taxon>
        <taxon>Craniata</taxon>
        <taxon>Vertebrata</taxon>
        <taxon>Euteleostomi</taxon>
        <taxon>Amphibia</taxon>
        <taxon>Batrachia</taxon>
        <taxon>Anura</taxon>
        <taxon>Pelobatoidea</taxon>
        <taxon>Pelobatidae</taxon>
        <taxon>Pelobates</taxon>
    </lineage>
</organism>
<feature type="domain" description="Macroglobulin" evidence="1">
    <location>
        <begin position="10"/>
        <end position="80"/>
    </location>
</feature>
<dbReference type="Gene3D" id="2.60.40.1940">
    <property type="match status" value="1"/>
</dbReference>
<reference evidence="2" key="1">
    <citation type="submission" date="2022-03" db="EMBL/GenBank/DDBJ databases">
        <authorList>
            <person name="Alioto T."/>
            <person name="Alioto T."/>
            <person name="Gomez Garrido J."/>
        </authorList>
    </citation>
    <scope>NUCLEOTIDE SEQUENCE</scope>
</reference>
<dbReference type="GO" id="GO:0005615">
    <property type="term" value="C:extracellular space"/>
    <property type="evidence" value="ECO:0007669"/>
    <property type="project" value="TreeGrafter"/>
</dbReference>
<evidence type="ECO:0000313" key="2">
    <source>
        <dbReference type="EMBL" id="CAH2256426.1"/>
    </source>
</evidence>
<dbReference type="EMBL" id="OW240913">
    <property type="protein sequence ID" value="CAH2256426.1"/>
    <property type="molecule type" value="Genomic_DNA"/>
</dbReference>
<evidence type="ECO:0000259" key="1">
    <source>
        <dbReference type="Pfam" id="PF17791"/>
    </source>
</evidence>
<dbReference type="PANTHER" id="PTHR11412:SF177">
    <property type="entry name" value="CD109 ANTIGEN"/>
    <property type="match status" value="1"/>
</dbReference>
<sequence length="149" mass="16475">MCNALFPPIVLPRFEVLLSTPVHHSITSGPMVGTVTAKYTYGMSVKGTLSVTVTANHRRKNSITKLFEINGESKFSFSSLELKELMMNRQRAHDSDSSVTGPLDINVSVKEALTGFEQKHFADGSIESHQLSFFKDISTSMGLFCQMVQ</sequence>
<dbReference type="InterPro" id="IPR041555">
    <property type="entry name" value="MG3"/>
</dbReference>
<protein>
    <submittedName>
        <fullName evidence="2">CD109 antigen</fullName>
    </submittedName>
</protein>
<keyword evidence="3" id="KW-1185">Reference proteome</keyword>
<dbReference type="Pfam" id="PF17791">
    <property type="entry name" value="MG3"/>
    <property type="match status" value="1"/>
</dbReference>
<dbReference type="PANTHER" id="PTHR11412">
    <property type="entry name" value="MACROGLOBULIN / COMPLEMENT"/>
    <property type="match status" value="1"/>
</dbReference>
<accession>A0AAD1RJA6</accession>
<gene>
    <name evidence="2" type="ORF">PECUL_23A021586</name>
</gene>
<dbReference type="Proteomes" id="UP001295444">
    <property type="component" value="Chromosome 02"/>
</dbReference>
<dbReference type="AlphaFoldDB" id="A0AAD1RJA6"/>
<proteinExistence type="predicted"/>
<name>A0AAD1RJA6_PELCU</name>
<evidence type="ECO:0000313" key="3">
    <source>
        <dbReference type="Proteomes" id="UP001295444"/>
    </source>
</evidence>